<dbReference type="AlphaFoldDB" id="A0A0K1PGE4"/>
<evidence type="ECO:0000313" key="1">
    <source>
        <dbReference type="EMBL" id="AKU92577.1"/>
    </source>
</evidence>
<reference evidence="1 2" key="1">
    <citation type="submission" date="2015-08" db="EMBL/GenBank/DDBJ databases">
        <authorList>
            <person name="Babu N.S."/>
            <person name="Beckwith C.J."/>
            <person name="Beseler K.G."/>
            <person name="Brison A."/>
            <person name="Carone J.V."/>
            <person name="Caskin T.P."/>
            <person name="Diamond M."/>
            <person name="Durham M.E."/>
            <person name="Foxe J.M."/>
            <person name="Go M."/>
            <person name="Henderson B.A."/>
            <person name="Jones I.B."/>
            <person name="McGettigan J.A."/>
            <person name="Micheletti S.J."/>
            <person name="Nasrallah M.E."/>
            <person name="Ortiz D."/>
            <person name="Piller C.R."/>
            <person name="Privatt S.R."/>
            <person name="Schneider S.L."/>
            <person name="Sharp S."/>
            <person name="Smith T.C."/>
            <person name="Stanton J.D."/>
            <person name="Ullery H.E."/>
            <person name="Wilson R.J."/>
            <person name="Serrano M.G."/>
            <person name="Buck G."/>
            <person name="Lee V."/>
            <person name="Wang Y."/>
            <person name="Carvalho R."/>
            <person name="Voegtly L."/>
            <person name="Shi R."/>
            <person name="Duckworth R."/>
            <person name="Johnson A."/>
            <person name="Loviza R."/>
            <person name="Walstead R."/>
            <person name="Shah Z."/>
            <person name="Kiflezghi M."/>
            <person name="Wade K."/>
            <person name="Ball S.L."/>
            <person name="Bradley K.W."/>
            <person name="Asai D.J."/>
            <person name="Bowman C.A."/>
            <person name="Russell D.A."/>
            <person name="Pope W.H."/>
            <person name="Jacobs-Sera D."/>
            <person name="Hendrix R.W."/>
            <person name="Hatfull G.F."/>
        </authorList>
    </citation>
    <scope>NUCLEOTIDE SEQUENCE [LARGE SCALE GENOMIC DNA]</scope>
    <source>
        <strain evidence="1 2">DSM 27710</strain>
    </source>
</reference>
<sequence length="38" mass="4012">MQVHVGVIPICEHVAFGEQPPFGAEQKSIGVQVVPSPV</sequence>
<proteinExistence type="predicted"/>
<protein>
    <submittedName>
        <fullName evidence="1">Uncharacterized protein</fullName>
    </submittedName>
</protein>
<organism evidence="1 2">
    <name type="scientific">Vulgatibacter incomptus</name>
    <dbReference type="NCBI Taxonomy" id="1391653"/>
    <lineage>
        <taxon>Bacteria</taxon>
        <taxon>Pseudomonadati</taxon>
        <taxon>Myxococcota</taxon>
        <taxon>Myxococcia</taxon>
        <taxon>Myxococcales</taxon>
        <taxon>Cystobacterineae</taxon>
        <taxon>Vulgatibacteraceae</taxon>
        <taxon>Vulgatibacter</taxon>
    </lineage>
</organism>
<dbReference type="KEGG" id="vin:AKJ08_2964"/>
<evidence type="ECO:0000313" key="2">
    <source>
        <dbReference type="Proteomes" id="UP000055590"/>
    </source>
</evidence>
<gene>
    <name evidence="1" type="ORF">AKJ08_2964</name>
</gene>
<dbReference type="Proteomes" id="UP000055590">
    <property type="component" value="Chromosome"/>
</dbReference>
<dbReference type="EMBL" id="CP012332">
    <property type="protein sequence ID" value="AKU92577.1"/>
    <property type="molecule type" value="Genomic_DNA"/>
</dbReference>
<accession>A0A0K1PGE4</accession>
<name>A0A0K1PGE4_9BACT</name>
<keyword evidence="2" id="KW-1185">Reference proteome</keyword>